<dbReference type="AlphaFoldDB" id="G3BBR3"/>
<protein>
    <recommendedName>
        <fullName evidence="3">Trypsin-like serine protease</fullName>
    </recommendedName>
</protein>
<evidence type="ECO:0008006" key="3">
    <source>
        <dbReference type="Google" id="ProtNLM"/>
    </source>
</evidence>
<dbReference type="Proteomes" id="UP000000707">
    <property type="component" value="Unassembled WGS sequence"/>
</dbReference>
<dbReference type="eggNOG" id="ENOG502S5HP">
    <property type="taxonomic scope" value="Eukaryota"/>
</dbReference>
<gene>
    <name evidence="1" type="ORF">CANTEDRAFT_115683</name>
</gene>
<proteinExistence type="predicted"/>
<dbReference type="SUPFAM" id="SSF50494">
    <property type="entry name" value="Trypsin-like serine proteases"/>
    <property type="match status" value="1"/>
</dbReference>
<dbReference type="GeneID" id="18247963"/>
<dbReference type="HOGENOM" id="CLU_038715_0_0_1"/>
<evidence type="ECO:0000313" key="2">
    <source>
        <dbReference type="Proteomes" id="UP000000707"/>
    </source>
</evidence>
<dbReference type="GO" id="GO:0016485">
    <property type="term" value="P:protein processing"/>
    <property type="evidence" value="ECO:0007669"/>
    <property type="project" value="InterPro"/>
</dbReference>
<dbReference type="KEGG" id="cten:18247963"/>
<dbReference type="PANTHER" id="PTHR21004:SF0">
    <property type="entry name" value="PEROXISOMAL LEADER PEPTIDE-PROCESSING PROTEASE"/>
    <property type="match status" value="1"/>
</dbReference>
<keyword evidence="2" id="KW-1185">Reference proteome</keyword>
<dbReference type="InterPro" id="IPR039245">
    <property type="entry name" value="TYSND1/DEG15"/>
</dbReference>
<dbReference type="PANTHER" id="PTHR21004">
    <property type="entry name" value="SERINE PROTEASE-RELATED"/>
    <property type="match status" value="1"/>
</dbReference>
<organism evidence="2">
    <name type="scientific">Candida tenuis (strain ATCC 10573 / BCRC 21748 / CBS 615 / JCM 9827 / NBRC 10315 / NRRL Y-1498 / VKM Y-70)</name>
    <name type="common">Yeast</name>
    <name type="synonym">Yamadazyma tenuis</name>
    <dbReference type="NCBI Taxonomy" id="590646"/>
    <lineage>
        <taxon>Eukaryota</taxon>
        <taxon>Fungi</taxon>
        <taxon>Dikarya</taxon>
        <taxon>Ascomycota</taxon>
        <taxon>Saccharomycotina</taxon>
        <taxon>Pichiomycetes</taxon>
        <taxon>Debaryomycetaceae</taxon>
        <taxon>Yamadazyma</taxon>
    </lineage>
</organism>
<dbReference type="Pfam" id="PF13365">
    <property type="entry name" value="Trypsin_2"/>
    <property type="match status" value="1"/>
</dbReference>
<dbReference type="InterPro" id="IPR009003">
    <property type="entry name" value="Peptidase_S1_PA"/>
</dbReference>
<dbReference type="GO" id="GO:0005777">
    <property type="term" value="C:peroxisome"/>
    <property type="evidence" value="ECO:0007669"/>
    <property type="project" value="InterPro"/>
</dbReference>
<dbReference type="Gene3D" id="2.40.10.120">
    <property type="match status" value="1"/>
</dbReference>
<dbReference type="GO" id="GO:0004252">
    <property type="term" value="F:serine-type endopeptidase activity"/>
    <property type="evidence" value="ECO:0007669"/>
    <property type="project" value="InterPro"/>
</dbReference>
<reference evidence="1 2" key="1">
    <citation type="journal article" date="2011" name="Proc. Natl. Acad. Sci. U.S.A.">
        <title>Comparative genomics of xylose-fermenting fungi for enhanced biofuel production.</title>
        <authorList>
            <person name="Wohlbach D.J."/>
            <person name="Kuo A."/>
            <person name="Sato T.K."/>
            <person name="Potts K.M."/>
            <person name="Salamov A.A."/>
            <person name="LaButti K.M."/>
            <person name="Sun H."/>
            <person name="Clum A."/>
            <person name="Pangilinan J.L."/>
            <person name="Lindquist E.A."/>
            <person name="Lucas S."/>
            <person name="Lapidus A."/>
            <person name="Jin M."/>
            <person name="Gunawan C."/>
            <person name="Balan V."/>
            <person name="Dale B.E."/>
            <person name="Jeffries T.W."/>
            <person name="Zinkel R."/>
            <person name="Barry K.W."/>
            <person name="Grigoriev I.V."/>
            <person name="Gasch A.P."/>
        </authorList>
    </citation>
    <scope>NUCLEOTIDE SEQUENCE [LARGE SCALE GENOMIC DNA]</scope>
    <source>
        <strain evidence="2">ATCC 10573 / BCRC 21748 / CBS 615 / JCM 9827 / NBRC 10315 / NRRL Y-1498 / VKM Y-70</strain>
    </source>
</reference>
<name>G3BBR3_CANTC</name>
<evidence type="ECO:0000313" key="1">
    <source>
        <dbReference type="EMBL" id="EGV62218.1"/>
    </source>
</evidence>
<dbReference type="RefSeq" id="XP_006688388.1">
    <property type="nucleotide sequence ID" value="XM_006688325.1"/>
</dbReference>
<dbReference type="OrthoDB" id="17845at2759"/>
<dbReference type="STRING" id="590646.G3BBR3"/>
<accession>G3BBR3</accession>
<dbReference type="GO" id="GO:0031998">
    <property type="term" value="P:regulation of fatty acid beta-oxidation"/>
    <property type="evidence" value="ECO:0007669"/>
    <property type="project" value="TreeGrafter"/>
</dbReference>
<sequence length="510" mass="56762">MKWIASAISIRFVDRTSPSDAHANSGVHLALVDAGQTLLQYNLTVNVLPHRLLSRCDPYITTTDLIDHKAKEVTWVDARVDFNLPITEEDGVEEFLSYFKNNGFSLLPLGQVSSSLKDFGILNLTTQESVGSASNTITFADTRQYEPIDIVSFPFSFSNPLLFSNYRASGNINFISNFGYLTDVKYIDNMVGAMVLTKHDGVAESLGLVMTNLRKFNGDGDLMFILSWKVIWAIVARHHPNNHLITKPVINKLVSTSPMVSASPARDSVLPVLVSLAYKQSWGSCVVLNSEYLVTNFHVIKPFVQNKAATILVHLDASMVMDLGEEDEINTTFKDLDLCFIRLSLTNQFKLRSAGKVPATYTRAYDVGDMVKTTGYGLFFNPKYLQPIESYGRIMVKQHLKLQDTDSHTTPVLVVTSASCWNGSSGGGLFKDEKLVGLICSNAQIKVHNPNTNDFHTEKLPKLCFILPVEVVLACFAVATQSYREFGLNLEVKNAWNLVDNHRTRFAAKL</sequence>
<dbReference type="EMBL" id="GL996527">
    <property type="protein sequence ID" value="EGV62218.1"/>
    <property type="molecule type" value="Genomic_DNA"/>
</dbReference>